<name>A0A6V7PDM1_ANACO</name>
<keyword evidence="3 8" id="KW-0813">Transport</keyword>
<feature type="region of interest" description="Disordered" evidence="9">
    <location>
        <begin position="23"/>
        <end position="98"/>
    </location>
</feature>
<sequence>MVLTTGGGAGAVVPRRAAAAHLKGGVAGGDTGGERGGGGGAGGSGAGVRGAAGVRAGAAADKVLRGGGDPLDGARPRPPRRLRRPLRLPRRLPPPWRDFPFSGLVSLVGALLALLVDLSATSHADASLSPTPPPPTPTPPSTSTSTSWTPTPPPSSSPPDATGSTEEAMGSTEEEERRWRRGEEEEEGGVEERMAKLKQRMVSQVLEIGIIFHSVIIGVTMGMSQNVCAIRPLVVALCFHQIFEGMGLGGCIAQAGFGFGTVGYMCIMFAVTTPMGIVLGMIIFYLTGYDDSNPNALILEGLLGSLSSGILVYMALVDLIALDFFHNKTMSSSPRLKKASYIALVLGSASMSVLALWA</sequence>
<evidence type="ECO:0000256" key="7">
    <source>
        <dbReference type="ARBA" id="ARBA00023136"/>
    </source>
</evidence>
<accession>A0A6V7PDM1</accession>
<dbReference type="InterPro" id="IPR003689">
    <property type="entry name" value="ZIP"/>
</dbReference>
<evidence type="ECO:0008006" key="11">
    <source>
        <dbReference type="Google" id="ProtNLM"/>
    </source>
</evidence>
<dbReference type="GO" id="GO:0005886">
    <property type="term" value="C:plasma membrane"/>
    <property type="evidence" value="ECO:0007669"/>
    <property type="project" value="UniProtKB-SubCell"/>
</dbReference>
<keyword evidence="4 8" id="KW-0812">Transmembrane</keyword>
<evidence type="ECO:0000256" key="6">
    <source>
        <dbReference type="ARBA" id="ARBA00023065"/>
    </source>
</evidence>
<keyword evidence="5 8" id="KW-1133">Transmembrane helix</keyword>
<dbReference type="PANTHER" id="PTHR11040:SF26">
    <property type="entry name" value="ZINC TRANSPORTER 6, CHLOROPLASTIC"/>
    <property type="match status" value="1"/>
</dbReference>
<keyword evidence="7 8" id="KW-0472">Membrane</keyword>
<evidence type="ECO:0000256" key="8">
    <source>
        <dbReference type="RuleBase" id="RU362088"/>
    </source>
</evidence>
<feature type="compositionally biased region" description="Low complexity" evidence="9">
    <location>
        <begin position="51"/>
        <end position="60"/>
    </location>
</feature>
<feature type="region of interest" description="Disordered" evidence="9">
    <location>
        <begin position="124"/>
        <end position="192"/>
    </location>
</feature>
<feature type="transmembrane region" description="Helical" evidence="8">
    <location>
        <begin position="229"/>
        <end position="252"/>
    </location>
</feature>
<feature type="compositionally biased region" description="Low complexity" evidence="9">
    <location>
        <begin position="158"/>
        <end position="171"/>
    </location>
</feature>
<feature type="transmembrane region" description="Helical" evidence="8">
    <location>
        <begin position="201"/>
        <end position="223"/>
    </location>
</feature>
<evidence type="ECO:0000256" key="3">
    <source>
        <dbReference type="ARBA" id="ARBA00022448"/>
    </source>
</evidence>
<gene>
    <name evidence="10" type="ORF">CB5_LOCUS12035</name>
</gene>
<dbReference type="NCBIfam" id="TIGR00820">
    <property type="entry name" value="zip"/>
    <property type="match status" value="1"/>
</dbReference>
<evidence type="ECO:0000256" key="9">
    <source>
        <dbReference type="SAM" id="MobiDB-lite"/>
    </source>
</evidence>
<feature type="transmembrane region" description="Helical" evidence="8">
    <location>
        <begin position="264"/>
        <end position="286"/>
    </location>
</feature>
<comment type="subcellular location">
    <subcellularLocation>
        <location evidence="1">Cell membrane</location>
        <topology evidence="1">Multi-pass membrane protein</topology>
    </subcellularLocation>
    <subcellularLocation>
        <location evidence="8">Membrane</location>
        <topology evidence="8">Multi-pass membrane protein</topology>
    </subcellularLocation>
</comment>
<evidence type="ECO:0000256" key="1">
    <source>
        <dbReference type="ARBA" id="ARBA00004651"/>
    </source>
</evidence>
<reference evidence="10" key="1">
    <citation type="submission" date="2020-07" db="EMBL/GenBank/DDBJ databases">
        <authorList>
            <person name="Lin J."/>
        </authorList>
    </citation>
    <scope>NUCLEOTIDE SEQUENCE</scope>
</reference>
<dbReference type="EMBL" id="LR862147">
    <property type="protein sequence ID" value="CAD1828824.1"/>
    <property type="molecule type" value="Genomic_DNA"/>
</dbReference>
<dbReference type="AlphaFoldDB" id="A0A6V7PDM1"/>
<evidence type="ECO:0000256" key="4">
    <source>
        <dbReference type="ARBA" id="ARBA00022692"/>
    </source>
</evidence>
<protein>
    <recommendedName>
        <fullName evidence="11">Zinc transporter 6, chloroplastic</fullName>
    </recommendedName>
</protein>
<evidence type="ECO:0000256" key="2">
    <source>
        <dbReference type="ARBA" id="ARBA00006939"/>
    </source>
</evidence>
<dbReference type="PANTHER" id="PTHR11040">
    <property type="entry name" value="ZINC/IRON TRANSPORTER"/>
    <property type="match status" value="1"/>
</dbReference>
<evidence type="ECO:0000313" key="10">
    <source>
        <dbReference type="EMBL" id="CAD1828824.1"/>
    </source>
</evidence>
<dbReference type="InterPro" id="IPR004698">
    <property type="entry name" value="Zn/Fe_permease_fun/pln"/>
</dbReference>
<dbReference type="GO" id="GO:0005385">
    <property type="term" value="F:zinc ion transmembrane transporter activity"/>
    <property type="evidence" value="ECO:0007669"/>
    <property type="project" value="InterPro"/>
</dbReference>
<feature type="compositionally biased region" description="Basic residues" evidence="9">
    <location>
        <begin position="77"/>
        <end position="90"/>
    </location>
</feature>
<feature type="compositionally biased region" description="Pro residues" evidence="9">
    <location>
        <begin position="130"/>
        <end position="140"/>
    </location>
</feature>
<feature type="compositionally biased region" description="Gly residues" evidence="9">
    <location>
        <begin position="25"/>
        <end position="50"/>
    </location>
</feature>
<proteinExistence type="inferred from homology"/>
<comment type="caution">
    <text evidence="8">Lacks conserved residue(s) required for the propagation of feature annotation.</text>
</comment>
<evidence type="ECO:0000256" key="5">
    <source>
        <dbReference type="ARBA" id="ARBA00022989"/>
    </source>
</evidence>
<feature type="transmembrane region" description="Helical" evidence="8">
    <location>
        <begin position="306"/>
        <end position="327"/>
    </location>
</feature>
<dbReference type="Pfam" id="PF02535">
    <property type="entry name" value="Zip"/>
    <property type="match status" value="1"/>
</dbReference>
<organism evidence="10">
    <name type="scientific">Ananas comosus var. bracteatus</name>
    <name type="common">red pineapple</name>
    <dbReference type="NCBI Taxonomy" id="296719"/>
    <lineage>
        <taxon>Eukaryota</taxon>
        <taxon>Viridiplantae</taxon>
        <taxon>Streptophyta</taxon>
        <taxon>Embryophyta</taxon>
        <taxon>Tracheophyta</taxon>
        <taxon>Spermatophyta</taxon>
        <taxon>Magnoliopsida</taxon>
        <taxon>Liliopsida</taxon>
        <taxon>Poales</taxon>
        <taxon>Bromeliaceae</taxon>
        <taxon>Bromelioideae</taxon>
        <taxon>Ananas</taxon>
    </lineage>
</organism>
<keyword evidence="6 8" id="KW-0406">Ion transport</keyword>
<comment type="similarity">
    <text evidence="2 8">Belongs to the ZIP transporter (TC 2.A.5) family.</text>
</comment>
<feature type="transmembrane region" description="Helical" evidence="8">
    <location>
        <begin position="339"/>
        <end position="357"/>
    </location>
</feature>